<reference evidence="2" key="1">
    <citation type="journal article" date="2023" name="Mol. Phylogenet. Evol.">
        <title>Genome-scale phylogeny and comparative genomics of the fungal order Sordariales.</title>
        <authorList>
            <person name="Hensen N."/>
            <person name="Bonometti L."/>
            <person name="Westerberg I."/>
            <person name="Brannstrom I.O."/>
            <person name="Guillou S."/>
            <person name="Cros-Aarteil S."/>
            <person name="Calhoun S."/>
            <person name="Haridas S."/>
            <person name="Kuo A."/>
            <person name="Mondo S."/>
            <person name="Pangilinan J."/>
            <person name="Riley R."/>
            <person name="LaButti K."/>
            <person name="Andreopoulos B."/>
            <person name="Lipzen A."/>
            <person name="Chen C."/>
            <person name="Yan M."/>
            <person name="Daum C."/>
            <person name="Ng V."/>
            <person name="Clum A."/>
            <person name="Steindorff A."/>
            <person name="Ohm R.A."/>
            <person name="Martin F."/>
            <person name="Silar P."/>
            <person name="Natvig D.O."/>
            <person name="Lalanne C."/>
            <person name="Gautier V."/>
            <person name="Ament-Velasquez S.L."/>
            <person name="Kruys A."/>
            <person name="Hutchinson M.I."/>
            <person name="Powell A.J."/>
            <person name="Barry K."/>
            <person name="Miller A.N."/>
            <person name="Grigoriev I.V."/>
            <person name="Debuchy R."/>
            <person name="Gladieux P."/>
            <person name="Hiltunen Thoren M."/>
            <person name="Johannesson H."/>
        </authorList>
    </citation>
    <scope>NUCLEOTIDE SEQUENCE</scope>
    <source>
        <strain evidence="2">CBS 955.72</strain>
    </source>
</reference>
<sequence>MLPCWRSFQAALCESSRLPEGLATSSPSPDHYFWLVASSPPPAPRSSVTVSPSSHHPFPAPVIPTSHHHFSLVHPSPGIIIAIPSSHYLFPAPHPSQLPSIPGFHPFPAPSSIPSSQIHPFLAPSHSLEMDAVDLSFAEAEADPQFANIFITLRNLLMAAGDGDDGIVAAATATANFIKEGAWPAASAEDGYKFLHSCWRNMINMVYGIPPSHPWHTIFARAVNLLHELGDKPMFSSPDLAYLQWNCLYGLEYDFWDFWDSTMPCYYLNKLENTKAHKEVARWKSWVSLFAQMPGDIAIPYYAMRAIEPIESPTAANPMEAECELWTACEWLIYSAYTALECLRYHAVHRKGKIPSMGEMYRRDVGDPWSLKRWDWWKHRLTELTADADTETKQRVAKALASMEAAEAQPSEVEEEIRKNEGDGKNEGDEKGKNKKERGEKGEGGDEKGKETRKDMRKDTRKDE</sequence>
<comment type="caution">
    <text evidence="2">The sequence shown here is derived from an EMBL/GenBank/DDBJ whole genome shotgun (WGS) entry which is preliminary data.</text>
</comment>
<keyword evidence="3" id="KW-1185">Reference proteome</keyword>
<evidence type="ECO:0000256" key="1">
    <source>
        <dbReference type="SAM" id="MobiDB-lite"/>
    </source>
</evidence>
<dbReference type="AlphaFoldDB" id="A0AAJ0HKC2"/>
<feature type="compositionally biased region" description="Basic and acidic residues" evidence="1">
    <location>
        <begin position="416"/>
        <end position="464"/>
    </location>
</feature>
<feature type="region of interest" description="Disordered" evidence="1">
    <location>
        <begin position="397"/>
        <end position="464"/>
    </location>
</feature>
<dbReference type="PANTHER" id="PTHR38797:SF4">
    <property type="entry name" value="NUCLEAR PORE COMPLEX PROTEIN NUP85"/>
    <property type="match status" value="1"/>
</dbReference>
<organism evidence="2 3">
    <name type="scientific">Lasiosphaeria hispida</name>
    <dbReference type="NCBI Taxonomy" id="260671"/>
    <lineage>
        <taxon>Eukaryota</taxon>
        <taxon>Fungi</taxon>
        <taxon>Dikarya</taxon>
        <taxon>Ascomycota</taxon>
        <taxon>Pezizomycotina</taxon>
        <taxon>Sordariomycetes</taxon>
        <taxon>Sordariomycetidae</taxon>
        <taxon>Sordariales</taxon>
        <taxon>Lasiosphaeriaceae</taxon>
        <taxon>Lasiosphaeria</taxon>
    </lineage>
</organism>
<gene>
    <name evidence="2" type="ORF">B0T25DRAFT_632264</name>
</gene>
<dbReference type="Pfam" id="PF12311">
    <property type="entry name" value="DUF3632"/>
    <property type="match status" value="1"/>
</dbReference>
<name>A0AAJ0HKC2_9PEZI</name>
<protein>
    <submittedName>
        <fullName evidence="2">Uncharacterized protein</fullName>
    </submittedName>
</protein>
<dbReference type="InterPro" id="IPR053204">
    <property type="entry name" value="Oxopyrrolidines_Biosynth-assoc"/>
</dbReference>
<dbReference type="InterPro" id="IPR022085">
    <property type="entry name" value="OpdG"/>
</dbReference>
<evidence type="ECO:0000313" key="2">
    <source>
        <dbReference type="EMBL" id="KAK3353959.1"/>
    </source>
</evidence>
<accession>A0AAJ0HKC2</accession>
<dbReference type="PANTHER" id="PTHR38797">
    <property type="entry name" value="NUCLEAR PORE COMPLEX PROTEIN NUP85-RELATED"/>
    <property type="match status" value="1"/>
</dbReference>
<feature type="compositionally biased region" description="Low complexity" evidence="1">
    <location>
        <begin position="397"/>
        <end position="408"/>
    </location>
</feature>
<reference evidence="2" key="2">
    <citation type="submission" date="2023-06" db="EMBL/GenBank/DDBJ databases">
        <authorList>
            <consortium name="Lawrence Berkeley National Laboratory"/>
            <person name="Haridas S."/>
            <person name="Hensen N."/>
            <person name="Bonometti L."/>
            <person name="Westerberg I."/>
            <person name="Brannstrom I.O."/>
            <person name="Guillou S."/>
            <person name="Cros-Aarteil S."/>
            <person name="Calhoun S."/>
            <person name="Kuo A."/>
            <person name="Mondo S."/>
            <person name="Pangilinan J."/>
            <person name="Riley R."/>
            <person name="Labutti K."/>
            <person name="Andreopoulos B."/>
            <person name="Lipzen A."/>
            <person name="Chen C."/>
            <person name="Yanf M."/>
            <person name="Daum C."/>
            <person name="Ng V."/>
            <person name="Clum A."/>
            <person name="Steindorff A."/>
            <person name="Ohm R."/>
            <person name="Martin F."/>
            <person name="Silar P."/>
            <person name="Natvig D."/>
            <person name="Lalanne C."/>
            <person name="Gautier V."/>
            <person name="Ament-Velasquez S.L."/>
            <person name="Kruys A."/>
            <person name="Hutchinson M.I."/>
            <person name="Powell A.J."/>
            <person name="Barry K."/>
            <person name="Miller A.N."/>
            <person name="Grigoriev I.V."/>
            <person name="Debuchy R."/>
            <person name="Gladieux P."/>
            <person name="Thoren M.H."/>
            <person name="Johannesson H."/>
        </authorList>
    </citation>
    <scope>NUCLEOTIDE SEQUENCE</scope>
    <source>
        <strain evidence="2">CBS 955.72</strain>
    </source>
</reference>
<dbReference type="EMBL" id="JAUIQD010000004">
    <property type="protein sequence ID" value="KAK3353959.1"/>
    <property type="molecule type" value="Genomic_DNA"/>
</dbReference>
<proteinExistence type="predicted"/>
<evidence type="ECO:0000313" key="3">
    <source>
        <dbReference type="Proteomes" id="UP001275084"/>
    </source>
</evidence>
<dbReference type="Proteomes" id="UP001275084">
    <property type="component" value="Unassembled WGS sequence"/>
</dbReference>